<dbReference type="InterPro" id="IPR000909">
    <property type="entry name" value="PLipase_C_PInositol-sp_X_dom"/>
</dbReference>
<dbReference type="Pfam" id="PF00168">
    <property type="entry name" value="C2"/>
    <property type="match status" value="1"/>
</dbReference>
<dbReference type="InterPro" id="IPR016280">
    <property type="entry name" value="PLC-beta"/>
</dbReference>
<dbReference type="GO" id="GO:0016607">
    <property type="term" value="C:nuclear speck"/>
    <property type="evidence" value="ECO:0007669"/>
    <property type="project" value="TreeGrafter"/>
</dbReference>
<dbReference type="GO" id="GO:0051209">
    <property type="term" value="P:release of sequestered calcium ion into cytosol"/>
    <property type="evidence" value="ECO:0007669"/>
    <property type="project" value="TreeGrafter"/>
</dbReference>
<evidence type="ECO:0000256" key="4">
    <source>
        <dbReference type="ARBA" id="ARBA00022490"/>
    </source>
</evidence>
<dbReference type="SUPFAM" id="SSF51695">
    <property type="entry name" value="PLC-like phosphodiesterases"/>
    <property type="match status" value="1"/>
</dbReference>
<dbReference type="SMART" id="SM00148">
    <property type="entry name" value="PLCXc"/>
    <property type="match status" value="1"/>
</dbReference>
<dbReference type="InterPro" id="IPR011992">
    <property type="entry name" value="EF-hand-dom_pair"/>
</dbReference>
<feature type="active site" evidence="16">
    <location>
        <position position="381"/>
    </location>
</feature>
<keyword evidence="8 15" id="KW-0442">Lipid degradation</keyword>
<dbReference type="SMART" id="SM00149">
    <property type="entry name" value="PLCYc"/>
    <property type="match status" value="1"/>
</dbReference>
<dbReference type="GO" id="GO:0048015">
    <property type="term" value="P:phosphatidylinositol-mediated signaling"/>
    <property type="evidence" value="ECO:0007669"/>
    <property type="project" value="TreeGrafter"/>
</dbReference>
<keyword evidence="10" id="KW-0472">Membrane</keyword>
<keyword evidence="5" id="KW-0597">Phosphoprotein</keyword>
<evidence type="ECO:0000256" key="7">
    <source>
        <dbReference type="ARBA" id="ARBA00022837"/>
    </source>
</evidence>
<dbReference type="Pfam" id="PF17787">
    <property type="entry name" value="PH_14"/>
    <property type="match status" value="1"/>
</dbReference>
<dbReference type="PROSITE" id="PS50007">
    <property type="entry name" value="PIPLC_X_DOMAIN"/>
    <property type="match status" value="1"/>
</dbReference>
<dbReference type="CDD" id="cd08591">
    <property type="entry name" value="PI-PLCc_beta"/>
    <property type="match status" value="1"/>
</dbReference>
<feature type="binding site" evidence="17">
    <location>
        <position position="364"/>
    </location>
    <ligand>
        <name>Ca(2+)</name>
        <dbReference type="ChEBI" id="CHEBI:29108"/>
    </ligand>
</feature>
<dbReference type="Ensembl" id="ENSPNAT00000055195.1">
    <property type="protein sequence ID" value="ENSPNAP00000040739.1"/>
    <property type="gene ID" value="ENSPNAG00000030080.2"/>
</dbReference>
<feature type="region of interest" description="Disordered" evidence="19">
    <location>
        <begin position="833"/>
        <end position="884"/>
    </location>
</feature>
<accession>A0AAR2IRS8</accession>
<evidence type="ECO:0000256" key="14">
    <source>
        <dbReference type="ARBA" id="ARBA00023726"/>
    </source>
</evidence>
<dbReference type="SUPFAM" id="SSF47473">
    <property type="entry name" value="EF-hand"/>
    <property type="match status" value="1"/>
</dbReference>
<dbReference type="GO" id="GO:0005516">
    <property type="term" value="F:calmodulin binding"/>
    <property type="evidence" value="ECO:0007669"/>
    <property type="project" value="TreeGrafter"/>
</dbReference>
<evidence type="ECO:0000256" key="17">
    <source>
        <dbReference type="PIRSR" id="PIRSR000956-2"/>
    </source>
</evidence>
<comment type="cofactor">
    <cofactor evidence="17">
        <name>Ca(2+)</name>
        <dbReference type="ChEBI" id="CHEBI:29108"/>
    </cofactor>
    <text evidence="17">Binds 1 Ca(2+) ion per subunit.</text>
</comment>
<keyword evidence="4" id="KW-0963">Cytoplasm</keyword>
<reference evidence="22 23" key="1">
    <citation type="submission" date="2020-10" db="EMBL/GenBank/DDBJ databases">
        <title>Pygocentrus nattereri (red-bellied piranha) genome, fPygNat1, primary haplotype.</title>
        <authorList>
            <person name="Myers G."/>
            <person name="Meyer A."/>
            <person name="Karagic N."/>
            <person name="Pippel M."/>
            <person name="Winkler S."/>
            <person name="Tracey A."/>
            <person name="Wood J."/>
            <person name="Formenti G."/>
            <person name="Howe K."/>
            <person name="Fedrigo O."/>
            <person name="Jarvis E.D."/>
        </authorList>
    </citation>
    <scope>NUCLEOTIDE SEQUENCE [LARGE SCALE GENOMIC DNA]</scope>
</reference>
<name>A0AAR2IRS8_PYGNA</name>
<comment type="catalytic activity">
    <reaction evidence="13">
        <text>a 1,2-diacyl-sn-glycero-3-phospho-(1D-myo-inositol-4,5-bisphosphate) + H2O = 1D-myo-inositol 1,4,5-trisphosphate + a 1,2-diacyl-sn-glycerol + H(+)</text>
        <dbReference type="Rhea" id="RHEA:33179"/>
        <dbReference type="ChEBI" id="CHEBI:15377"/>
        <dbReference type="ChEBI" id="CHEBI:15378"/>
        <dbReference type="ChEBI" id="CHEBI:17815"/>
        <dbReference type="ChEBI" id="CHEBI:58456"/>
        <dbReference type="ChEBI" id="CHEBI:203600"/>
        <dbReference type="EC" id="3.1.4.11"/>
    </reaction>
    <physiologicalReaction direction="left-to-right" evidence="13">
        <dbReference type="Rhea" id="RHEA:33180"/>
    </physiologicalReaction>
</comment>
<dbReference type="PANTHER" id="PTHR10336:SF12">
    <property type="entry name" value="1-PHOSPHATIDYLINOSITOL 4,5-BISPHOSPHATE PHOSPHODIESTERASE BETA-1"/>
    <property type="match status" value="1"/>
</dbReference>
<sequence>MAGAQPGVHALQLKPVSVPESLKKGSRFMKWDEDSSTVTPVTLRVDPQGYFLYWTDQNKETDLLDITYIKDARTGKCTKTPKEAKLRELLDVGNLVGRIENKMLTVVTGPDMVNITYLNFMAFQEEVAKWEIFTNELFSLASNLLAQNMNREASLEKAYTRLKLQPNQEGRIPVKNIFRMFSTDRKRVETALESCNLPSGRNDSVPLEDLTSDIYKSFIANLCPRPEVNQIFADLGAKGKNYLSMEQMTDFINNKQRDPRLNEILYPPLKTEQTQFLMEKYEPNHGMIQKGQISVEGFSRYLISDENGVIPPEKLDQSEDMTFPLSHYFINSSHNTYLTAGQLAGNSSVEMYRQVLLSGCRCVELDCWKGRTAEEEPVITHGFTMTSEISFKEVIEAIAECAFKTSPFPIILSFENHVDSPKQQAKMAEYCRSIFGDALLTEPLEKYPLEAGVALPSPHELMGKILVKNKKSHPKPADGSTKKKLSEQASNTNSDSSSVFEPSSPSAGPADDEDDDDDYDDCKKSMDEGTAGSEAFATEEMSTLVNYIQPTKFHSFETSKKVNRSYQMSSFVETKALEQLTKTPVEFVEYNKLQLSRIYPKGTRVDSSNYMPQVFWNAGCQLVALNFQTIDLSMQLNLGMYEYNGKSGYRLKPEFMRRPDKHFDPFTESTVDGIVANTLSIKIISGQFLTDKKVGVYVEIDMFGLPVDTRRKAFKTKTSQNNAINPVWDEEPIVFKKVVLPTLASLRIAVFEEGGKFIGHRIIPVSAIRPGYRYIGLRNEKNQSLTLPALFVHIEVKDYVPDTFADVIEALSNPIRYVNLMEQRSKQLAALTLEEGEEEKDTGIEQASEVKSEPKPVPIENGLSHAPSATPKPASQLSPQPQPAEMEAHTLEELKQQKVFVREQRRHYKEMKDLMKKHHKKTTEMIKEHTAKYNEFQHDYLRRRAVLQKSAAPYSWTTSFFEQELATLDQESGQKLAELKEQQQQQLLNLRQEQYYSEKYLKKEHIKQVHQPYCCLYVLREKKELKKKMDKKRQEKLNELEDAQTKRHEKLVETNKNILQQIIEEKPKLQNELDQEYQDKFRRLPVEIQEFVQETTKRKTEGSDQESLPSSSTLEKLSHKGEGAGHEHPCCDVEKM</sequence>
<dbReference type="GO" id="GO:0016020">
    <property type="term" value="C:membrane"/>
    <property type="evidence" value="ECO:0007669"/>
    <property type="project" value="UniProtKB-SubCell"/>
</dbReference>
<dbReference type="GeneTree" id="ENSGT00940000155428"/>
<dbReference type="InterPro" id="IPR014815">
    <property type="entry name" value="PLC-beta_C"/>
</dbReference>
<evidence type="ECO:0000256" key="8">
    <source>
        <dbReference type="ARBA" id="ARBA00022963"/>
    </source>
</evidence>
<feature type="binding site" evidence="17">
    <location>
        <position position="366"/>
    </location>
    <ligand>
        <name>Ca(2+)</name>
        <dbReference type="ChEBI" id="CHEBI:29108"/>
    </ligand>
</feature>
<feature type="binding site" evidence="17">
    <location>
        <position position="335"/>
    </location>
    <ligand>
        <name>Ca(2+)</name>
        <dbReference type="ChEBI" id="CHEBI:29108"/>
    </ligand>
</feature>
<dbReference type="Gene3D" id="1.20.1230.10">
    <property type="entry name" value="Phospholipase C beta, distal C-terminal domain"/>
    <property type="match status" value="1"/>
</dbReference>
<feature type="compositionally biased region" description="Polar residues" evidence="19">
    <location>
        <begin position="1105"/>
        <end position="1115"/>
    </location>
</feature>
<keyword evidence="12" id="KW-0539">Nucleus</keyword>
<feature type="active site" evidence="16">
    <location>
        <position position="334"/>
    </location>
</feature>
<evidence type="ECO:0000256" key="9">
    <source>
        <dbReference type="ARBA" id="ARBA00023098"/>
    </source>
</evidence>
<evidence type="ECO:0000256" key="10">
    <source>
        <dbReference type="ARBA" id="ARBA00023136"/>
    </source>
</evidence>
<evidence type="ECO:0000256" key="6">
    <source>
        <dbReference type="ARBA" id="ARBA00022801"/>
    </source>
</evidence>
<feature type="compositionally biased region" description="Basic and acidic residues" evidence="19">
    <location>
        <begin position="1116"/>
        <end position="1136"/>
    </location>
</feature>
<evidence type="ECO:0000256" key="2">
    <source>
        <dbReference type="ARBA" id="ARBA00004370"/>
    </source>
</evidence>
<dbReference type="InterPro" id="IPR017946">
    <property type="entry name" value="PLC-like_Pdiesterase_TIM-brl"/>
</dbReference>
<dbReference type="GO" id="GO:0007613">
    <property type="term" value="P:memory"/>
    <property type="evidence" value="ECO:0007669"/>
    <property type="project" value="TreeGrafter"/>
</dbReference>
<dbReference type="PROSITE" id="PS50008">
    <property type="entry name" value="PIPLC_Y_DOMAIN"/>
    <property type="match status" value="1"/>
</dbReference>
<dbReference type="SUPFAM" id="SSF49562">
    <property type="entry name" value="C2 domain (Calcium/lipid-binding domain, CaLB)"/>
    <property type="match status" value="1"/>
</dbReference>
<protein>
    <recommendedName>
        <fullName evidence="15">1-phosphatidylinositol 4,5-bisphosphate phosphodiesterase</fullName>
        <ecNumber evidence="15">3.1.4.11</ecNumber>
    </recommendedName>
</protein>
<feature type="compositionally biased region" description="Low complexity" evidence="19">
    <location>
        <begin position="494"/>
        <end position="506"/>
    </location>
</feature>
<keyword evidence="7 17" id="KW-0106">Calcium</keyword>
<evidence type="ECO:0000256" key="13">
    <source>
        <dbReference type="ARBA" id="ARBA00023674"/>
    </source>
</evidence>
<comment type="subcellular location">
    <subcellularLocation>
        <location evidence="3">Cytoplasm</location>
    </subcellularLocation>
    <subcellularLocation>
        <location evidence="2">Membrane</location>
    </subcellularLocation>
    <subcellularLocation>
        <location evidence="1">Nucleus</location>
    </subcellularLocation>
</comment>
<dbReference type="GO" id="GO:0005509">
    <property type="term" value="F:calcium ion binding"/>
    <property type="evidence" value="ECO:0007669"/>
    <property type="project" value="UniProtKB-UniRule"/>
</dbReference>
<proteinExistence type="predicted"/>
<dbReference type="CDD" id="cd13361">
    <property type="entry name" value="PH_PLC_beta"/>
    <property type="match status" value="1"/>
</dbReference>
<dbReference type="PIRSF" id="PIRSF000956">
    <property type="entry name" value="PLC-beta"/>
    <property type="match status" value="1"/>
</dbReference>
<dbReference type="InterPro" id="IPR037862">
    <property type="entry name" value="PLC-beta_PH"/>
</dbReference>
<organism evidence="22 23">
    <name type="scientific">Pygocentrus nattereri</name>
    <name type="common">Red-bellied piranha</name>
    <dbReference type="NCBI Taxonomy" id="42514"/>
    <lineage>
        <taxon>Eukaryota</taxon>
        <taxon>Metazoa</taxon>
        <taxon>Chordata</taxon>
        <taxon>Craniata</taxon>
        <taxon>Vertebrata</taxon>
        <taxon>Euteleostomi</taxon>
        <taxon>Actinopterygii</taxon>
        <taxon>Neopterygii</taxon>
        <taxon>Teleostei</taxon>
        <taxon>Ostariophysi</taxon>
        <taxon>Characiformes</taxon>
        <taxon>Characoidei</taxon>
        <taxon>Pygocentrus</taxon>
    </lineage>
</organism>
<dbReference type="FunFam" id="2.60.40.150:FF:000008">
    <property type="entry name" value="1-phosphatidylinositol 4,5-bisphosphate phosphodiesterase"/>
    <property type="match status" value="1"/>
</dbReference>
<evidence type="ECO:0000256" key="5">
    <source>
        <dbReference type="ARBA" id="ARBA00022553"/>
    </source>
</evidence>
<dbReference type="GO" id="GO:0005737">
    <property type="term" value="C:cytoplasm"/>
    <property type="evidence" value="ECO:0007669"/>
    <property type="project" value="UniProtKB-SubCell"/>
</dbReference>
<dbReference type="Pfam" id="PF22631">
    <property type="entry name" value="PLCB1-4-like_EFh"/>
    <property type="match status" value="1"/>
</dbReference>
<dbReference type="SUPFAM" id="SSF50729">
    <property type="entry name" value="PH domain-like"/>
    <property type="match status" value="1"/>
</dbReference>
<reference evidence="22" key="2">
    <citation type="submission" date="2025-08" db="UniProtKB">
        <authorList>
            <consortium name="Ensembl"/>
        </authorList>
    </citation>
    <scope>IDENTIFICATION</scope>
</reference>
<dbReference type="InterPro" id="IPR053945">
    <property type="entry name" value="PLCB1-4-like_EFh"/>
</dbReference>
<feature type="domain" description="PI-PLC Y-box" evidence="21">
    <location>
        <begin position="541"/>
        <end position="657"/>
    </location>
</feature>
<dbReference type="EC" id="3.1.4.11" evidence="15"/>
<feature type="coiled-coil region" evidence="18">
    <location>
        <begin position="965"/>
        <end position="993"/>
    </location>
</feature>
<dbReference type="InterPro" id="IPR042531">
    <property type="entry name" value="PLC-beta_C_sf"/>
</dbReference>
<gene>
    <name evidence="22" type="primary">PLCB1</name>
</gene>
<dbReference type="CDD" id="cd00275">
    <property type="entry name" value="C2_PLC_like"/>
    <property type="match status" value="1"/>
</dbReference>
<dbReference type="Pfam" id="PF00387">
    <property type="entry name" value="PI-PLC-Y"/>
    <property type="match status" value="1"/>
</dbReference>
<evidence type="ECO:0000259" key="20">
    <source>
        <dbReference type="PROSITE" id="PS50004"/>
    </source>
</evidence>
<evidence type="ECO:0000313" key="22">
    <source>
        <dbReference type="Ensembl" id="ENSPNAP00000040739.1"/>
    </source>
</evidence>
<dbReference type="PRINTS" id="PR00390">
    <property type="entry name" value="PHPHLIPASEC"/>
</dbReference>
<keyword evidence="18" id="KW-0175">Coiled coil</keyword>
<evidence type="ECO:0000256" key="19">
    <source>
        <dbReference type="SAM" id="MobiDB-lite"/>
    </source>
</evidence>
<dbReference type="Proteomes" id="UP001501920">
    <property type="component" value="Chromosome 10"/>
</dbReference>
<dbReference type="SUPFAM" id="SSF69989">
    <property type="entry name" value="C-terminal domain of PLC-beta"/>
    <property type="match status" value="1"/>
</dbReference>
<dbReference type="GO" id="GO:0046488">
    <property type="term" value="P:phosphatidylinositol metabolic process"/>
    <property type="evidence" value="ECO:0007669"/>
    <property type="project" value="TreeGrafter"/>
</dbReference>
<feature type="domain" description="C2" evidence="20">
    <location>
        <begin position="657"/>
        <end position="787"/>
    </location>
</feature>
<dbReference type="PANTHER" id="PTHR10336">
    <property type="entry name" value="PHOSPHOINOSITIDE-SPECIFIC PHOSPHOLIPASE C FAMILY PROTEIN"/>
    <property type="match status" value="1"/>
</dbReference>
<dbReference type="Gene3D" id="3.20.20.190">
    <property type="entry name" value="Phosphatidylinositol (PI) phosphodiesterase"/>
    <property type="match status" value="1"/>
</dbReference>
<dbReference type="Pfam" id="PF00388">
    <property type="entry name" value="PI-PLC-X"/>
    <property type="match status" value="1"/>
</dbReference>
<dbReference type="FunFam" id="2.30.29.240:FF:000004">
    <property type="entry name" value="1-phosphatidylinositol 4,5-bisphosphate phosphodiesterase"/>
    <property type="match status" value="1"/>
</dbReference>
<keyword evidence="9 15" id="KW-0443">Lipid metabolism</keyword>
<evidence type="ECO:0000256" key="11">
    <source>
        <dbReference type="ARBA" id="ARBA00023224"/>
    </source>
</evidence>
<dbReference type="FunFam" id="3.20.20.190:FF:000039">
    <property type="entry name" value="Phosphoinositide phospholipase C"/>
    <property type="match status" value="1"/>
</dbReference>
<comment type="catalytic activity">
    <reaction evidence="14">
        <text>a 1,2-diacyl-sn-glycero-3-phospho-(1D-myo-inositol) + H2O = 1D-myo-inositol 1-phosphate + a 1,2-diacyl-sn-glycerol + H(+)</text>
        <dbReference type="Rhea" id="RHEA:43484"/>
        <dbReference type="ChEBI" id="CHEBI:15377"/>
        <dbReference type="ChEBI" id="CHEBI:15378"/>
        <dbReference type="ChEBI" id="CHEBI:17815"/>
        <dbReference type="ChEBI" id="CHEBI:57880"/>
        <dbReference type="ChEBI" id="CHEBI:58433"/>
    </reaction>
    <physiologicalReaction direction="left-to-right" evidence="14">
        <dbReference type="Rhea" id="RHEA:43485"/>
    </physiologicalReaction>
</comment>
<dbReference type="InterPro" id="IPR001711">
    <property type="entry name" value="PLipase_C_Pinositol-sp_Y"/>
</dbReference>
<evidence type="ECO:0000259" key="21">
    <source>
        <dbReference type="PROSITE" id="PS50008"/>
    </source>
</evidence>
<keyword evidence="11 15" id="KW-0807">Transducer</keyword>
<evidence type="ECO:0000256" key="1">
    <source>
        <dbReference type="ARBA" id="ARBA00004123"/>
    </source>
</evidence>
<reference evidence="22" key="3">
    <citation type="submission" date="2025-09" db="UniProtKB">
        <authorList>
            <consortium name="Ensembl"/>
        </authorList>
    </citation>
    <scope>IDENTIFICATION</scope>
</reference>
<keyword evidence="17" id="KW-0479">Metal-binding</keyword>
<feature type="compositionally biased region" description="Acidic residues" evidence="19">
    <location>
        <begin position="510"/>
        <end position="520"/>
    </location>
</feature>
<evidence type="ECO:0000256" key="12">
    <source>
        <dbReference type="ARBA" id="ARBA00023242"/>
    </source>
</evidence>
<keyword evidence="23" id="KW-1185">Reference proteome</keyword>
<dbReference type="GO" id="GO:0007186">
    <property type="term" value="P:G protein-coupled receptor signaling pathway"/>
    <property type="evidence" value="ECO:0007669"/>
    <property type="project" value="TreeGrafter"/>
</dbReference>
<feature type="binding site" evidence="17">
    <location>
        <position position="415"/>
    </location>
    <ligand>
        <name>Ca(2+)</name>
        <dbReference type="ChEBI" id="CHEBI:29108"/>
    </ligand>
</feature>
<dbReference type="Gene3D" id="2.30.29.240">
    <property type="match status" value="1"/>
</dbReference>
<evidence type="ECO:0000256" key="18">
    <source>
        <dbReference type="SAM" id="Coils"/>
    </source>
</evidence>
<dbReference type="InterPro" id="IPR001192">
    <property type="entry name" value="PI-PLC_fam"/>
</dbReference>
<dbReference type="InterPro" id="IPR000008">
    <property type="entry name" value="C2_dom"/>
</dbReference>
<dbReference type="GO" id="GO:0016042">
    <property type="term" value="P:lipid catabolic process"/>
    <property type="evidence" value="ECO:0007669"/>
    <property type="project" value="UniProtKB-KW"/>
</dbReference>
<dbReference type="GO" id="GO:0004435">
    <property type="term" value="F:phosphatidylinositol-4,5-bisphosphate phospholipase C activity"/>
    <property type="evidence" value="ECO:0007669"/>
    <property type="project" value="UniProtKB-UniRule"/>
</dbReference>
<feature type="region of interest" description="Disordered" evidence="19">
    <location>
        <begin position="1093"/>
        <end position="1136"/>
    </location>
</feature>
<keyword evidence="6 15" id="KW-0378">Hydrolase</keyword>
<dbReference type="AlphaFoldDB" id="A0AAR2IRS8"/>
<dbReference type="InterPro" id="IPR035892">
    <property type="entry name" value="C2_domain_sf"/>
</dbReference>
<evidence type="ECO:0000313" key="23">
    <source>
        <dbReference type="Proteomes" id="UP001501920"/>
    </source>
</evidence>
<dbReference type="Gene3D" id="2.60.40.150">
    <property type="entry name" value="C2 domain"/>
    <property type="match status" value="1"/>
</dbReference>
<dbReference type="Pfam" id="PF08703">
    <property type="entry name" value="PLC-beta_C"/>
    <property type="match status" value="2"/>
</dbReference>
<evidence type="ECO:0000256" key="3">
    <source>
        <dbReference type="ARBA" id="ARBA00004496"/>
    </source>
</evidence>
<evidence type="ECO:0000256" key="16">
    <source>
        <dbReference type="PIRSR" id="PIRSR000956-1"/>
    </source>
</evidence>
<dbReference type="SMART" id="SM00239">
    <property type="entry name" value="C2"/>
    <property type="match status" value="1"/>
</dbReference>
<feature type="region of interest" description="Disordered" evidence="19">
    <location>
        <begin position="470"/>
        <end position="530"/>
    </location>
</feature>
<feature type="coiled-coil region" evidence="18">
    <location>
        <begin position="1019"/>
        <end position="1079"/>
    </location>
</feature>
<dbReference type="Gene3D" id="1.10.238.10">
    <property type="entry name" value="EF-hand"/>
    <property type="match status" value="1"/>
</dbReference>
<evidence type="ECO:0000256" key="15">
    <source>
        <dbReference type="PIRNR" id="PIRNR000956"/>
    </source>
</evidence>
<dbReference type="PROSITE" id="PS50004">
    <property type="entry name" value="C2"/>
    <property type="match status" value="1"/>
</dbReference>
<dbReference type="FunFam" id="1.10.238.10:FF:000048">
    <property type="entry name" value="1-phosphatidylinositol 4,5-bisphosphate phosphodiesterase"/>
    <property type="match status" value="1"/>
</dbReference>